<name>A0ACB7JD13_PLECO</name>
<gene>
    <name evidence="1" type="ORF">CCMSSC00406_0004153</name>
</gene>
<protein>
    <submittedName>
        <fullName evidence="1">Uncharacterized protein</fullName>
    </submittedName>
</protein>
<proteinExistence type="predicted"/>
<dbReference type="EMBL" id="WQMT02000001">
    <property type="protein sequence ID" value="KAG9227308.1"/>
    <property type="molecule type" value="Genomic_DNA"/>
</dbReference>
<dbReference type="Proteomes" id="UP000824881">
    <property type="component" value="Unassembled WGS sequence"/>
</dbReference>
<reference evidence="1 2" key="1">
    <citation type="journal article" date="2021" name="Appl. Environ. Microbiol.">
        <title>Genetic linkage and physical mapping for an oyster mushroom Pleurotus cornucopiae and QTL analysis for the trait cap color.</title>
        <authorList>
            <person name="Zhang Y."/>
            <person name="Gao W."/>
            <person name="Sonnenberg A."/>
            <person name="Chen Q."/>
            <person name="Zhang J."/>
            <person name="Huang C."/>
        </authorList>
    </citation>
    <scope>NUCLEOTIDE SEQUENCE [LARGE SCALE GENOMIC DNA]</scope>
    <source>
        <strain evidence="1">CCMSSC00406</strain>
    </source>
</reference>
<keyword evidence="2" id="KW-1185">Reference proteome</keyword>
<evidence type="ECO:0000313" key="1">
    <source>
        <dbReference type="EMBL" id="KAG9227308.1"/>
    </source>
</evidence>
<evidence type="ECO:0000313" key="2">
    <source>
        <dbReference type="Proteomes" id="UP000824881"/>
    </source>
</evidence>
<organism evidence="1 2">
    <name type="scientific">Pleurotus cornucopiae</name>
    <name type="common">Cornucopia mushroom</name>
    <dbReference type="NCBI Taxonomy" id="5321"/>
    <lineage>
        <taxon>Eukaryota</taxon>
        <taxon>Fungi</taxon>
        <taxon>Dikarya</taxon>
        <taxon>Basidiomycota</taxon>
        <taxon>Agaricomycotina</taxon>
        <taxon>Agaricomycetes</taxon>
        <taxon>Agaricomycetidae</taxon>
        <taxon>Agaricales</taxon>
        <taxon>Pleurotineae</taxon>
        <taxon>Pleurotaceae</taxon>
        <taxon>Pleurotus</taxon>
    </lineage>
</organism>
<accession>A0ACB7JD13</accession>
<sequence>MKYTVSSKAYLKIFFHVAKHPHTPVNGVLLGSLSSNVVSIVDAVPLLHHWTSLSPMMEIGLDLATQHAASLGLQLVGYYQASERLDDTALAPVGERVASKIKDGFSDAIAFVIDGETIGSGAPALLPYESTGPTPSSWRPSPSDSTPYSLDDPAIPPRAVSLVRESRLHEKFGDFDDHLEDVTIESVQRTLPHPEPRPNPPQETTSNLPHPPLLPEVSHSTIPSQNSSIHNTNNSSGTLNRVTGDQRFDARSVSTLLNCEGTTIQLVVMSGEAAGEAAGEARATGQVLRDGDGGASSSSCNK</sequence>
<comment type="caution">
    <text evidence="1">The sequence shown here is derived from an EMBL/GenBank/DDBJ whole genome shotgun (WGS) entry which is preliminary data.</text>
</comment>